<sequence>MLYFPTLLWLGAIGKDWISEVSLLDLLPHRSGLSDYLDSYGDGLTVPESLNKPINAVELLQSIPFDASKKHLYSNSNYLLVGELIEETNGDTLDHIFDRFIKLPAGMTSSFCPVSKNYFALKSSTCCKNLTPKFLFKCLKS</sequence>
<dbReference type="SUPFAM" id="SSF56601">
    <property type="entry name" value="beta-lactamase/transpeptidase-like"/>
    <property type="match status" value="1"/>
</dbReference>
<gene>
    <name evidence="2" type="ORF">K737_300574</name>
</gene>
<comment type="caution">
    <text evidence="2">The sequence shown here is derived from an EMBL/GenBank/DDBJ whole genome shotgun (WGS) entry which is preliminary data.</text>
</comment>
<proteinExistence type="predicted"/>
<dbReference type="Gene3D" id="3.40.710.10">
    <property type="entry name" value="DD-peptidase/beta-lactamase superfamily"/>
    <property type="match status" value="1"/>
</dbReference>
<reference evidence="2 3" key="1">
    <citation type="journal article" date="2013" name="Genome Announc.">
        <title>Draft Genome Sequence of Holospora undulata Strain HU1, a Micronucleus-Specific Symbiont of the Ciliate Paramecium caudatum.</title>
        <authorList>
            <person name="Dohra H."/>
            <person name="Suzuki H."/>
            <person name="Suzuki T."/>
            <person name="Tanaka K."/>
            <person name="Fujishima M."/>
        </authorList>
    </citation>
    <scope>NUCLEOTIDE SEQUENCE [LARGE SCALE GENOMIC DNA]</scope>
    <source>
        <strain evidence="2 3">HU1</strain>
    </source>
</reference>
<evidence type="ECO:0000313" key="3">
    <source>
        <dbReference type="Proteomes" id="UP000026922"/>
    </source>
</evidence>
<dbReference type="AlphaFoldDB" id="A0A061JGC8"/>
<keyword evidence="3" id="KW-1185">Reference proteome</keyword>
<dbReference type="InterPro" id="IPR012338">
    <property type="entry name" value="Beta-lactam/transpept-like"/>
</dbReference>
<protein>
    <submittedName>
        <fullName evidence="2">Putative periplasmic esterase</fullName>
    </submittedName>
</protein>
<feature type="domain" description="Beta-lactamase-related" evidence="1">
    <location>
        <begin position="17"/>
        <end position="112"/>
    </location>
</feature>
<dbReference type="InterPro" id="IPR001466">
    <property type="entry name" value="Beta-lactam-related"/>
</dbReference>
<evidence type="ECO:0000313" key="2">
    <source>
        <dbReference type="EMBL" id="ETZ05005.1"/>
    </source>
</evidence>
<name>A0A061JGC8_9PROT</name>
<dbReference type="Proteomes" id="UP000026922">
    <property type="component" value="Unassembled WGS sequence"/>
</dbReference>
<dbReference type="Pfam" id="PF00144">
    <property type="entry name" value="Beta-lactamase"/>
    <property type="match status" value="1"/>
</dbReference>
<dbReference type="RefSeq" id="WP_006288746.1">
    <property type="nucleotide sequence ID" value="NZ_ARPM03000127.1"/>
</dbReference>
<dbReference type="EMBL" id="ARPM03000127">
    <property type="protein sequence ID" value="ETZ05005.1"/>
    <property type="molecule type" value="Genomic_DNA"/>
</dbReference>
<evidence type="ECO:0000259" key="1">
    <source>
        <dbReference type="Pfam" id="PF00144"/>
    </source>
</evidence>
<organism evidence="2 3">
    <name type="scientific">Holospora undulata HU1</name>
    <dbReference type="NCBI Taxonomy" id="1321371"/>
    <lineage>
        <taxon>Bacteria</taxon>
        <taxon>Pseudomonadati</taxon>
        <taxon>Pseudomonadota</taxon>
        <taxon>Alphaproteobacteria</taxon>
        <taxon>Holosporales</taxon>
        <taxon>Holosporaceae</taxon>
        <taxon>Holospora</taxon>
    </lineage>
</organism>
<accession>A0A061JGC8</accession>